<evidence type="ECO:0000259" key="9">
    <source>
        <dbReference type="SMART" id="SM00079"/>
    </source>
</evidence>
<evidence type="ECO:0000256" key="4">
    <source>
        <dbReference type="ARBA" id="ARBA00022729"/>
    </source>
</evidence>
<accession>A0AAF1K734</accession>
<dbReference type="Proteomes" id="UP000249499">
    <property type="component" value="Chromosome"/>
</dbReference>
<keyword evidence="5" id="KW-0574">Periplasm</keyword>
<sequence>MRNSTRLFAAASLAAMSLFSGVAMAAGDTLTIGTDATYPPFESLDAAGKFQGFDIDIANALCDQMKVKCTIVNQDFDGIIPALQAKKFDMIVSSMSITPERLKSIDFTNKIYNTPPAIAVPKDSKVTEATDAGLKGKTIGAQSSTTHANYATAHLKDVELKLYPTADEYKLDMTNGRIDAVIDDVVVLSEWVKSDAGSCCKMLGTLPIDPVINGEGAGIGVRKGDDALKTKLNTALAAIRADGTYKKIQDKYFDFDVYGK</sequence>
<dbReference type="KEGG" id="rtu:PR017_07925"/>
<comment type="subcellular location">
    <subcellularLocation>
        <location evidence="1">Periplasm</location>
    </subcellularLocation>
</comment>
<dbReference type="SMART" id="SM00079">
    <property type="entry name" value="PBPe"/>
    <property type="match status" value="1"/>
</dbReference>
<dbReference type="Gene3D" id="3.40.190.10">
    <property type="entry name" value="Periplasmic binding protein-like II"/>
    <property type="match status" value="2"/>
</dbReference>
<dbReference type="NCBIfam" id="TIGR01096">
    <property type="entry name" value="3A0103s03R"/>
    <property type="match status" value="1"/>
</dbReference>
<dbReference type="GO" id="GO:0030288">
    <property type="term" value="C:outer membrane-bounded periplasmic space"/>
    <property type="evidence" value="ECO:0007669"/>
    <property type="project" value="InterPro"/>
</dbReference>
<feature type="domain" description="Ionotropic glutamate receptor C-terminal" evidence="9">
    <location>
        <begin position="29"/>
        <end position="255"/>
    </location>
</feature>
<dbReference type="SUPFAM" id="SSF53850">
    <property type="entry name" value="Periplasmic binding protein-like II"/>
    <property type="match status" value="1"/>
</dbReference>
<comment type="similarity">
    <text evidence="2 6">Belongs to the bacterial solute-binding protein 3 family.</text>
</comment>
<evidence type="ECO:0000256" key="3">
    <source>
        <dbReference type="ARBA" id="ARBA00022448"/>
    </source>
</evidence>
<dbReference type="EMBL" id="CP117255">
    <property type="protein sequence ID" value="WFR97025.1"/>
    <property type="molecule type" value="Genomic_DNA"/>
</dbReference>
<dbReference type="CDD" id="cd13702">
    <property type="entry name" value="PBP2_mlr5654_like"/>
    <property type="match status" value="1"/>
</dbReference>
<evidence type="ECO:0000313" key="10">
    <source>
        <dbReference type="EMBL" id="WFR97025.1"/>
    </source>
</evidence>
<name>A0AAF1K734_9HYPH</name>
<dbReference type="InterPro" id="IPR001320">
    <property type="entry name" value="Iontro_rcpt_C"/>
</dbReference>
<dbReference type="Pfam" id="PF00497">
    <property type="entry name" value="SBP_bac_3"/>
    <property type="match status" value="1"/>
</dbReference>
<evidence type="ECO:0000256" key="1">
    <source>
        <dbReference type="ARBA" id="ARBA00004418"/>
    </source>
</evidence>
<dbReference type="InterPro" id="IPR018313">
    <property type="entry name" value="SBP_3_CS"/>
</dbReference>
<reference evidence="11" key="2">
    <citation type="journal article" date="2023" name="MicrobiologyOpen">
        <title>Genomics of the tumorigenes clade of the family Rhizobiaceae and description of Rhizobium rhododendri sp. nov.</title>
        <authorList>
            <person name="Kuzmanovic N."/>
            <person name="diCenzo G.C."/>
            <person name="Bunk B."/>
            <person name="Sproeer C."/>
            <person name="Fruehling A."/>
            <person name="Neumann-Schaal M."/>
            <person name="Overmann J."/>
            <person name="Smalla K."/>
        </authorList>
    </citation>
    <scope>NUCLEOTIDE SEQUENCE [LARGE SCALE GENOMIC DNA]</scope>
    <source>
        <strain evidence="11">1078</strain>
    </source>
</reference>
<evidence type="ECO:0000259" key="8">
    <source>
        <dbReference type="SMART" id="SM00062"/>
    </source>
</evidence>
<keyword evidence="11" id="KW-1185">Reference proteome</keyword>
<proteinExistence type="inferred from homology"/>
<evidence type="ECO:0000256" key="6">
    <source>
        <dbReference type="RuleBase" id="RU003744"/>
    </source>
</evidence>
<protein>
    <submittedName>
        <fullName evidence="10">ABC transporter substrate-binding protein</fullName>
    </submittedName>
</protein>
<gene>
    <name evidence="10" type="ORF">PR017_07925</name>
</gene>
<reference evidence="10 11" key="1">
    <citation type="journal article" date="2018" name="Sci. Rep.">
        <title>Rhizobium tumorigenes sp. nov., a novel plant tumorigenic bacterium isolated from cane gall tumors on thornless blackberry.</title>
        <authorList>
            <person name="Kuzmanovi N."/>
            <person name="Smalla K."/>
            <person name="Gronow S."/>
            <person name="PuBawska J."/>
        </authorList>
    </citation>
    <scope>NUCLEOTIDE SEQUENCE [LARGE SCALE GENOMIC DNA]</scope>
    <source>
        <strain evidence="10 11">1078</strain>
    </source>
</reference>
<dbReference type="RefSeq" id="WP_111221985.1">
    <property type="nucleotide sequence ID" value="NZ_CP117255.1"/>
</dbReference>
<dbReference type="GO" id="GO:0016020">
    <property type="term" value="C:membrane"/>
    <property type="evidence" value="ECO:0007669"/>
    <property type="project" value="InterPro"/>
</dbReference>
<keyword evidence="4 7" id="KW-0732">Signal</keyword>
<dbReference type="FunFam" id="3.40.190.10:FF:000002">
    <property type="entry name" value="Glutamine ABC transporter periplasmic protein"/>
    <property type="match status" value="1"/>
</dbReference>
<organism evidence="10 11">
    <name type="scientific">Rhizobium tumorigenes</name>
    <dbReference type="NCBI Taxonomy" id="2041385"/>
    <lineage>
        <taxon>Bacteria</taxon>
        <taxon>Pseudomonadati</taxon>
        <taxon>Pseudomonadota</taxon>
        <taxon>Alphaproteobacteria</taxon>
        <taxon>Hyphomicrobiales</taxon>
        <taxon>Rhizobiaceae</taxon>
        <taxon>Rhizobium/Agrobacterium group</taxon>
        <taxon>Rhizobium</taxon>
    </lineage>
</organism>
<dbReference type="PANTHER" id="PTHR35936:SF19">
    <property type="entry name" value="AMINO-ACID-BINDING PROTEIN YXEM-RELATED"/>
    <property type="match status" value="1"/>
</dbReference>
<feature type="signal peptide" evidence="7">
    <location>
        <begin position="1"/>
        <end position="25"/>
    </location>
</feature>
<dbReference type="GO" id="GO:0015276">
    <property type="term" value="F:ligand-gated monoatomic ion channel activity"/>
    <property type="evidence" value="ECO:0007669"/>
    <property type="project" value="InterPro"/>
</dbReference>
<dbReference type="InterPro" id="IPR005768">
    <property type="entry name" value="Lys_Arg_Orn-bd"/>
</dbReference>
<dbReference type="AlphaFoldDB" id="A0AAF1K734"/>
<evidence type="ECO:0000256" key="7">
    <source>
        <dbReference type="SAM" id="SignalP"/>
    </source>
</evidence>
<evidence type="ECO:0000256" key="2">
    <source>
        <dbReference type="ARBA" id="ARBA00010333"/>
    </source>
</evidence>
<feature type="chain" id="PRO_5042168076" evidence="7">
    <location>
        <begin position="26"/>
        <end position="260"/>
    </location>
</feature>
<evidence type="ECO:0000256" key="5">
    <source>
        <dbReference type="ARBA" id="ARBA00022764"/>
    </source>
</evidence>
<feature type="domain" description="Solute-binding protein family 3/N-terminal" evidence="8">
    <location>
        <begin position="29"/>
        <end position="256"/>
    </location>
</feature>
<dbReference type="PROSITE" id="PS01039">
    <property type="entry name" value="SBP_BACTERIAL_3"/>
    <property type="match status" value="1"/>
</dbReference>
<dbReference type="InterPro" id="IPR001638">
    <property type="entry name" value="Solute-binding_3/MltF_N"/>
</dbReference>
<keyword evidence="3" id="KW-0813">Transport</keyword>
<dbReference type="PANTHER" id="PTHR35936">
    <property type="entry name" value="MEMBRANE-BOUND LYTIC MUREIN TRANSGLYCOSYLASE F"/>
    <property type="match status" value="1"/>
</dbReference>
<dbReference type="SMART" id="SM00062">
    <property type="entry name" value="PBPb"/>
    <property type="match status" value="1"/>
</dbReference>
<evidence type="ECO:0000313" key="11">
    <source>
        <dbReference type="Proteomes" id="UP000249499"/>
    </source>
</evidence>